<dbReference type="Proteomes" id="UP000245412">
    <property type="component" value="Unassembled WGS sequence"/>
</dbReference>
<protein>
    <submittedName>
        <fullName evidence="4">Alpha-L-fucosidase 2</fullName>
    </submittedName>
</protein>
<sequence>MKLKFDQPARYWQEGFPVGNGRLGAVIYGGTSKEIIAVNEDTLWSGYPVKSQKGPKKEETARAGQLTKEGKYKEAMHFLDDALKGNEDVQMYQPFGSLFIEFSGERCITEYSRQLELEDAVVKTEYKNNGSRYVHTSFSSAPAQGILYRIQAEEEFTVKISGGGGFLNECKYEGAGFCLYGQCPGRSNITVGTAGPDSVLTFSEEPEKKGMHYQGWGRVRTEGGTVEAVEDGLICRDVREIILFFAVRSSFNGFDRHPYTEGCSPEEKLTADIKNADRDWQELLKEHTEDYRKYFKRVEFSLGTSGREELDLYKRLEEFQKDGDDLSLYALLFDFGRYLLISSSRPGTQAANLQGIWNQEKIPPWFSDYTVNINTQMNYWMTGPCRLHELIEPLTVMNRELLTNGRVSAKEFFGAKGSACFHNTDIWRKTSPADGMVMWAYWPFGAAWMCRNLFDDYLFCQDREYLKEILPVLRENVKFCLSVLEETPDGYAVCPATSPENEFMSDGEKVSLAAYTENTLAIIRNLFRDYIKGCSELGLEDETADEAGRILPGIVPTAAGSQGQVLEWNEEFQEADMHHRHLSHLYELHPGCGIRIGTDMYEAARQSLLRRGDEGTGWSLAWKILMWARLEDGEHAGRIMKNLFHMVPPDSAGSIHGGGLYPNLLCAHPPFQIDGNFGYTAGIAEMLVQSHNDELVLLPAVPAAWKEGCVKGLMARGGILIDIQWKDGEVKYSLTSDKNQTVLLRIGKSEAGEVTLDSRIPVRGNVNNCCRRD</sequence>
<dbReference type="InterPro" id="IPR054363">
    <property type="entry name" value="GH95_cat"/>
</dbReference>
<evidence type="ECO:0000259" key="2">
    <source>
        <dbReference type="Pfam" id="PF21307"/>
    </source>
</evidence>
<keyword evidence="5" id="KW-1185">Reference proteome</keyword>
<dbReference type="PANTHER" id="PTHR31084:SF0">
    <property type="entry name" value="ALPHA-L-FUCOSIDASE 2"/>
    <property type="match status" value="1"/>
</dbReference>
<dbReference type="EMBL" id="QGGY01000024">
    <property type="protein sequence ID" value="PWJ72035.1"/>
    <property type="molecule type" value="Genomic_DNA"/>
</dbReference>
<feature type="domain" description="Glycosyl hydrolase family 95 N-terminal" evidence="1">
    <location>
        <begin position="3"/>
        <end position="252"/>
    </location>
</feature>
<evidence type="ECO:0000259" key="1">
    <source>
        <dbReference type="Pfam" id="PF14498"/>
    </source>
</evidence>
<feature type="domain" description="Alpha fucosidase A-like C-terminal" evidence="2">
    <location>
        <begin position="689"/>
        <end position="748"/>
    </location>
</feature>
<dbReference type="Gene3D" id="1.50.10.10">
    <property type="match status" value="1"/>
</dbReference>
<evidence type="ECO:0000313" key="4">
    <source>
        <dbReference type="EMBL" id="PWJ72035.1"/>
    </source>
</evidence>
<accession>A0AB73SXG1</accession>
<comment type="caution">
    <text evidence="4">The sequence shown here is derived from an EMBL/GenBank/DDBJ whole genome shotgun (WGS) entry which is preliminary data.</text>
</comment>
<dbReference type="GO" id="GO:0004560">
    <property type="term" value="F:alpha-L-fucosidase activity"/>
    <property type="evidence" value="ECO:0007669"/>
    <property type="project" value="InterPro"/>
</dbReference>
<evidence type="ECO:0000313" key="5">
    <source>
        <dbReference type="Proteomes" id="UP000245412"/>
    </source>
</evidence>
<dbReference type="Pfam" id="PF22124">
    <property type="entry name" value="Glyco_hydro_95_cat"/>
    <property type="match status" value="1"/>
</dbReference>
<organism evidence="4 5">
    <name type="scientific">Murimonas intestini</name>
    <dbReference type="NCBI Taxonomy" id="1337051"/>
    <lineage>
        <taxon>Bacteria</taxon>
        <taxon>Bacillati</taxon>
        <taxon>Bacillota</taxon>
        <taxon>Clostridia</taxon>
        <taxon>Lachnospirales</taxon>
        <taxon>Lachnospiraceae</taxon>
        <taxon>Murimonas</taxon>
    </lineage>
</organism>
<dbReference type="Pfam" id="PF14498">
    <property type="entry name" value="Glyco_hyd_65N_2"/>
    <property type="match status" value="1"/>
</dbReference>
<reference evidence="4 5" key="1">
    <citation type="submission" date="2018-05" db="EMBL/GenBank/DDBJ databases">
        <authorList>
            <person name="Goeker M."/>
            <person name="Huntemann M."/>
            <person name="Clum A."/>
            <person name="Pillay M."/>
            <person name="Palaniappan K."/>
            <person name="Varghese N."/>
            <person name="Mikhailova N."/>
            <person name="Stamatis D."/>
            <person name="Reddy T."/>
            <person name="Daum C."/>
            <person name="Shapiro N."/>
            <person name="Ivanova N."/>
            <person name="Kyrpides N."/>
            <person name="Woyke T."/>
        </authorList>
    </citation>
    <scope>NUCLEOTIDE SEQUENCE [LARGE SCALE GENOMIC DNA]</scope>
    <source>
        <strain evidence="4 5">DSM 26524</strain>
    </source>
</reference>
<dbReference type="AlphaFoldDB" id="A0AB73SXG1"/>
<dbReference type="InterPro" id="IPR027414">
    <property type="entry name" value="GH95_N_dom"/>
</dbReference>
<feature type="domain" description="Glycosyl hydrolase family 95 catalytic" evidence="3">
    <location>
        <begin position="280"/>
        <end position="687"/>
    </location>
</feature>
<dbReference type="SUPFAM" id="SSF48208">
    <property type="entry name" value="Six-hairpin glycosidases"/>
    <property type="match status" value="1"/>
</dbReference>
<dbReference type="InterPro" id="IPR008928">
    <property type="entry name" value="6-hairpin_glycosidase_sf"/>
</dbReference>
<name>A0AB73SXG1_9FIRM</name>
<dbReference type="Pfam" id="PF21307">
    <property type="entry name" value="Glyco_hydro_95_C"/>
    <property type="match status" value="1"/>
</dbReference>
<dbReference type="GO" id="GO:0005975">
    <property type="term" value="P:carbohydrate metabolic process"/>
    <property type="evidence" value="ECO:0007669"/>
    <property type="project" value="InterPro"/>
</dbReference>
<dbReference type="InterPro" id="IPR049053">
    <property type="entry name" value="AFCA-like_C"/>
</dbReference>
<proteinExistence type="predicted"/>
<dbReference type="InterPro" id="IPR016518">
    <property type="entry name" value="Alpha-L-fucosidase"/>
</dbReference>
<evidence type="ECO:0000259" key="3">
    <source>
        <dbReference type="Pfam" id="PF22124"/>
    </source>
</evidence>
<dbReference type="PANTHER" id="PTHR31084">
    <property type="entry name" value="ALPHA-L-FUCOSIDASE 2"/>
    <property type="match status" value="1"/>
</dbReference>
<dbReference type="RefSeq" id="WP_257497953.1">
    <property type="nucleotide sequence ID" value="NZ_JANKBI010000030.1"/>
</dbReference>
<dbReference type="InterPro" id="IPR012341">
    <property type="entry name" value="6hp_glycosidase-like_sf"/>
</dbReference>
<dbReference type="PIRSF" id="PIRSF007663">
    <property type="entry name" value="UCP007663"/>
    <property type="match status" value="1"/>
</dbReference>
<gene>
    <name evidence="4" type="ORF">C7383_1248</name>
</gene>